<comment type="caution">
    <text evidence="1">The sequence shown here is derived from an EMBL/GenBank/DDBJ whole genome shotgun (WGS) entry which is preliminary data.</text>
</comment>
<evidence type="ECO:0000313" key="2">
    <source>
        <dbReference type="Proteomes" id="UP000075418"/>
    </source>
</evidence>
<dbReference type="EMBL" id="LUGM01000002">
    <property type="protein sequence ID" value="KYH13331.1"/>
    <property type="molecule type" value="Genomic_DNA"/>
</dbReference>
<dbReference type="InterPro" id="IPR008183">
    <property type="entry name" value="Aldose_1/G6P_1-epimerase"/>
</dbReference>
<dbReference type="AlphaFoldDB" id="A0A151A1N2"/>
<gene>
    <name evidence="1" type="ORF">A0131_00705</name>
</gene>
<organism evidence="1 2">
    <name type="scientific">Staphylococcus kloosii</name>
    <dbReference type="NCBI Taxonomy" id="29384"/>
    <lineage>
        <taxon>Bacteria</taxon>
        <taxon>Bacillati</taxon>
        <taxon>Bacillota</taxon>
        <taxon>Bacilli</taxon>
        <taxon>Bacillales</taxon>
        <taxon>Staphylococcaceae</taxon>
        <taxon>Staphylococcus</taxon>
    </lineage>
</organism>
<name>A0A151A1N2_9STAP</name>
<dbReference type="Proteomes" id="UP000075418">
    <property type="component" value="Unassembled WGS sequence"/>
</dbReference>
<dbReference type="PANTHER" id="PTHR10091">
    <property type="entry name" value="ALDOSE-1-EPIMERASE"/>
    <property type="match status" value="1"/>
</dbReference>
<proteinExistence type="predicted"/>
<dbReference type="Gene3D" id="2.70.98.10">
    <property type="match status" value="1"/>
</dbReference>
<dbReference type="InterPro" id="IPR011013">
    <property type="entry name" value="Gal_mutarotase_sf_dom"/>
</dbReference>
<protein>
    <submittedName>
        <fullName evidence="1">Galactose mutarotase</fullName>
    </submittedName>
</protein>
<dbReference type="InterPro" id="IPR014718">
    <property type="entry name" value="GH-type_carb-bd"/>
</dbReference>
<accession>A0A151A1N2</accession>
<evidence type="ECO:0000313" key="1">
    <source>
        <dbReference type="EMBL" id="KYH13331.1"/>
    </source>
</evidence>
<dbReference type="GO" id="GO:0004034">
    <property type="term" value="F:aldose 1-epimerase activity"/>
    <property type="evidence" value="ECO:0007669"/>
    <property type="project" value="TreeGrafter"/>
</dbReference>
<dbReference type="GO" id="GO:0033499">
    <property type="term" value="P:galactose catabolic process via UDP-galactose, Leloir pathway"/>
    <property type="evidence" value="ECO:0007669"/>
    <property type="project" value="TreeGrafter"/>
</dbReference>
<dbReference type="GO" id="GO:0005737">
    <property type="term" value="C:cytoplasm"/>
    <property type="evidence" value="ECO:0007669"/>
    <property type="project" value="TreeGrafter"/>
</dbReference>
<dbReference type="GO" id="GO:0030246">
    <property type="term" value="F:carbohydrate binding"/>
    <property type="evidence" value="ECO:0007669"/>
    <property type="project" value="InterPro"/>
</dbReference>
<dbReference type="PANTHER" id="PTHR10091:SF0">
    <property type="entry name" value="GALACTOSE MUTAROTASE"/>
    <property type="match status" value="1"/>
</dbReference>
<dbReference type="GO" id="GO:0006006">
    <property type="term" value="P:glucose metabolic process"/>
    <property type="evidence" value="ECO:0007669"/>
    <property type="project" value="TreeGrafter"/>
</dbReference>
<reference evidence="1 2" key="1">
    <citation type="submission" date="2016-02" db="EMBL/GenBank/DDBJ databases">
        <title>Draft genome sequence of hydrocarbon degrading Staphylococcus saprophyticus Strain CNV2, isolated from crude-oil contaminated soil from Noonmati Oil Refinery, Guwahati, Assam, India.</title>
        <authorList>
            <person name="Mukherjee A."/>
            <person name="Chettri B."/>
            <person name="Langpoklakpam J."/>
            <person name="Singh A.K."/>
            <person name="Chattopadhyay D.J."/>
        </authorList>
    </citation>
    <scope>NUCLEOTIDE SEQUENCE [LARGE SCALE GENOMIC DNA]</scope>
    <source>
        <strain evidence="1 2">CNV2</strain>
    </source>
</reference>
<dbReference type="RefSeq" id="WP_061853562.1">
    <property type="nucleotide sequence ID" value="NZ_LUGM01000002.1"/>
</dbReference>
<dbReference type="Pfam" id="PF01263">
    <property type="entry name" value="Aldose_epim"/>
    <property type="match status" value="1"/>
</dbReference>
<dbReference type="SUPFAM" id="SSF74650">
    <property type="entry name" value="Galactose mutarotase-like"/>
    <property type="match status" value="1"/>
</dbReference>
<sequence>MFAKVEKQRNGIELIKIDNQETTIVFSNFGARIISWKYDDNSIVLGNIVEADEFYQANPFKFGATIGRYSGRIADATFELDGKTYTLDQNDGENNIHGGPHGLDTKFFDYEIYEQVGQVKIIFTTIIKSEDDHFPGNIELKVTHTYNVEHKWTVEYEAIATEKTLFNPMNHVYFNLNRDNNIIDNHYISSEKLALYPLGDNNLVSSLDPIDLKACFDTDKIKFKDIFETTHPQLQQQMTRYNGLDHPFDINDGQMTIENKHFLLKLVTDMPNVVIFTFNDTSSWQSNFNIYKPHSGFTLETQCIPNDINLEGENAQSIIEANKPFYSKTSYKIFEKEI</sequence>